<comment type="caution">
    <text evidence="1">The sequence shown here is derived from an EMBL/GenBank/DDBJ whole genome shotgun (WGS) entry which is preliminary data.</text>
</comment>
<dbReference type="AlphaFoldDB" id="A0A1S2PL80"/>
<gene>
    <name evidence="1" type="ORF">BIV24_10320</name>
</gene>
<proteinExistence type="predicted"/>
<organism evidence="1 2">
    <name type="scientific">Streptomyces colonosanans</name>
    <dbReference type="NCBI Taxonomy" id="1428652"/>
    <lineage>
        <taxon>Bacteria</taxon>
        <taxon>Bacillati</taxon>
        <taxon>Actinomycetota</taxon>
        <taxon>Actinomycetes</taxon>
        <taxon>Kitasatosporales</taxon>
        <taxon>Streptomycetaceae</taxon>
        <taxon>Streptomyces</taxon>
    </lineage>
</organism>
<reference evidence="1 2" key="1">
    <citation type="submission" date="2016-10" db="EMBL/GenBank/DDBJ databases">
        <title>Genome sequence of Streptomyces sp. MUSC 93.</title>
        <authorList>
            <person name="Lee L.-H."/>
            <person name="Ser H.-L."/>
            <person name="Law J.W.-F."/>
        </authorList>
    </citation>
    <scope>NUCLEOTIDE SEQUENCE [LARGE SCALE GENOMIC DNA]</scope>
    <source>
        <strain evidence="1 2">MUSC 93</strain>
    </source>
</reference>
<name>A0A1S2PL80_9ACTN</name>
<accession>A0A1S2PL80</accession>
<protein>
    <submittedName>
        <fullName evidence="1">Uncharacterized protein</fullName>
    </submittedName>
</protein>
<dbReference type="EMBL" id="MLYP01000027">
    <property type="protein sequence ID" value="OIJ94547.1"/>
    <property type="molecule type" value="Genomic_DNA"/>
</dbReference>
<evidence type="ECO:0000313" key="1">
    <source>
        <dbReference type="EMBL" id="OIJ94547.1"/>
    </source>
</evidence>
<sequence length="93" mass="10554">MGKMRRPWGGLTWTSHSHVQRNLQALARGEVPLTHDGLSQLTPWRSVAYLRDLLMQSGVLPPADRQLLLFQRWLAEKLPALDGPGPRRPLELP</sequence>
<evidence type="ECO:0000313" key="2">
    <source>
        <dbReference type="Proteomes" id="UP000179935"/>
    </source>
</evidence>
<keyword evidence="2" id="KW-1185">Reference proteome</keyword>
<dbReference type="Proteomes" id="UP000179935">
    <property type="component" value="Unassembled WGS sequence"/>
</dbReference>